<feature type="domain" description="Tyr recombinase" evidence="6">
    <location>
        <begin position="131"/>
        <end position="339"/>
    </location>
</feature>
<dbReference type="AlphaFoldDB" id="A0A931N2E9"/>
<dbReference type="InterPro" id="IPR010998">
    <property type="entry name" value="Integrase_recombinase_N"/>
</dbReference>
<evidence type="ECO:0000313" key="9">
    <source>
        <dbReference type="Proteomes" id="UP000655751"/>
    </source>
</evidence>
<dbReference type="SUPFAM" id="SSF56349">
    <property type="entry name" value="DNA breaking-rejoining enzymes"/>
    <property type="match status" value="1"/>
</dbReference>
<dbReference type="PANTHER" id="PTHR30349">
    <property type="entry name" value="PHAGE INTEGRASE-RELATED"/>
    <property type="match status" value="1"/>
</dbReference>
<dbReference type="InterPro" id="IPR011010">
    <property type="entry name" value="DNA_brk_join_enz"/>
</dbReference>
<evidence type="ECO:0000259" key="6">
    <source>
        <dbReference type="PROSITE" id="PS51898"/>
    </source>
</evidence>
<accession>A0A931N2E9</accession>
<gene>
    <name evidence="8" type="ORF">IT779_10235</name>
</gene>
<sequence length="383" mass="42340">MRKAAERGVDPKTASATLAEYGAAHWDSAMRGVEPKTLDPYRAGWRLRVVPTLGHLPVTMLTTGLADRAVTKWITQGCGPSTIKNTLAVLARVLEQAVRDEVIDRNRVKVKGWQREFGRDEDGIDDPRALALPDWATLETLAAELVAASAGEYQGWGDAVMFEACTATRIGEVSGCRVRDIDTDLWLWTLRRQTTPGPGGMLDKRTKGKRARTVPLIAEIRPIVLGRINAARARVNRAMPDVTAEEREQALQDARLFVGPRGGRLASGVLRDATHWDDVVARLGYEHLRRHDLRHTGLTWFADAGVPLHRLQQIAGHTDPRITQRYLHPDIKGLQNDGQLLSRFLAAPNSGPQIPEELARIGPDQRPKTASGPRLAPKLRVVE</sequence>
<protein>
    <submittedName>
        <fullName evidence="8">Site-specific integrase</fullName>
    </submittedName>
</protein>
<feature type="domain" description="Core-binding (CB)" evidence="7">
    <location>
        <begin position="12"/>
        <end position="98"/>
    </location>
</feature>
<dbReference type="CDD" id="cd00796">
    <property type="entry name" value="INT_Rci_Hp1_C"/>
    <property type="match status" value="1"/>
</dbReference>
<evidence type="ECO:0000256" key="4">
    <source>
        <dbReference type="PROSITE-ProRule" id="PRU01248"/>
    </source>
</evidence>
<evidence type="ECO:0000313" key="8">
    <source>
        <dbReference type="EMBL" id="MBH0776662.1"/>
    </source>
</evidence>
<dbReference type="PROSITE" id="PS51900">
    <property type="entry name" value="CB"/>
    <property type="match status" value="1"/>
</dbReference>
<feature type="compositionally biased region" description="Basic and acidic residues" evidence="5">
    <location>
        <begin position="357"/>
        <end position="367"/>
    </location>
</feature>
<dbReference type="InterPro" id="IPR002104">
    <property type="entry name" value="Integrase_catalytic"/>
</dbReference>
<keyword evidence="2 4" id="KW-0238">DNA-binding</keyword>
<comment type="similarity">
    <text evidence="1">Belongs to the 'phage' integrase family.</text>
</comment>
<dbReference type="PROSITE" id="PS51898">
    <property type="entry name" value="TYR_RECOMBINASE"/>
    <property type="match status" value="1"/>
</dbReference>
<comment type="caution">
    <text evidence="8">The sequence shown here is derived from an EMBL/GenBank/DDBJ whole genome shotgun (WGS) entry which is preliminary data.</text>
</comment>
<dbReference type="PANTHER" id="PTHR30349:SF64">
    <property type="entry name" value="PROPHAGE INTEGRASE INTD-RELATED"/>
    <property type="match status" value="1"/>
</dbReference>
<proteinExistence type="inferred from homology"/>
<evidence type="ECO:0000256" key="2">
    <source>
        <dbReference type="ARBA" id="ARBA00023125"/>
    </source>
</evidence>
<dbReference type="GO" id="GO:0006310">
    <property type="term" value="P:DNA recombination"/>
    <property type="evidence" value="ECO:0007669"/>
    <property type="project" value="UniProtKB-KW"/>
</dbReference>
<dbReference type="GO" id="GO:0015074">
    <property type="term" value="P:DNA integration"/>
    <property type="evidence" value="ECO:0007669"/>
    <property type="project" value="InterPro"/>
</dbReference>
<evidence type="ECO:0000256" key="1">
    <source>
        <dbReference type="ARBA" id="ARBA00008857"/>
    </source>
</evidence>
<organism evidence="8 9">
    <name type="scientific">Nocardia bovistercoris</name>
    <dbReference type="NCBI Taxonomy" id="2785916"/>
    <lineage>
        <taxon>Bacteria</taxon>
        <taxon>Bacillati</taxon>
        <taxon>Actinomycetota</taxon>
        <taxon>Actinomycetes</taxon>
        <taxon>Mycobacteriales</taxon>
        <taxon>Nocardiaceae</taxon>
        <taxon>Nocardia</taxon>
    </lineage>
</organism>
<reference evidence="8" key="1">
    <citation type="submission" date="2020-11" db="EMBL/GenBank/DDBJ databases">
        <title>Nocardia NEAU-351.nov., a novel actinomycete isolated from the cow dung.</title>
        <authorList>
            <person name="Zhang X."/>
        </authorList>
    </citation>
    <scope>NUCLEOTIDE SEQUENCE</scope>
    <source>
        <strain evidence="8">NEAU-351</strain>
    </source>
</reference>
<feature type="region of interest" description="Disordered" evidence="5">
    <location>
        <begin position="351"/>
        <end position="383"/>
    </location>
</feature>
<keyword evidence="3" id="KW-0233">DNA recombination</keyword>
<dbReference type="InterPro" id="IPR044068">
    <property type="entry name" value="CB"/>
</dbReference>
<dbReference type="Gene3D" id="1.10.150.130">
    <property type="match status" value="1"/>
</dbReference>
<dbReference type="Proteomes" id="UP000655751">
    <property type="component" value="Unassembled WGS sequence"/>
</dbReference>
<dbReference type="InterPro" id="IPR050090">
    <property type="entry name" value="Tyrosine_recombinase_XerCD"/>
</dbReference>
<keyword evidence="9" id="KW-1185">Reference proteome</keyword>
<evidence type="ECO:0000256" key="3">
    <source>
        <dbReference type="ARBA" id="ARBA00023172"/>
    </source>
</evidence>
<dbReference type="Pfam" id="PF00589">
    <property type="entry name" value="Phage_integrase"/>
    <property type="match status" value="1"/>
</dbReference>
<dbReference type="GO" id="GO:0003677">
    <property type="term" value="F:DNA binding"/>
    <property type="evidence" value="ECO:0007669"/>
    <property type="project" value="UniProtKB-UniRule"/>
</dbReference>
<evidence type="ECO:0000259" key="7">
    <source>
        <dbReference type="PROSITE" id="PS51900"/>
    </source>
</evidence>
<dbReference type="InterPro" id="IPR013762">
    <property type="entry name" value="Integrase-like_cat_sf"/>
</dbReference>
<evidence type="ECO:0000256" key="5">
    <source>
        <dbReference type="SAM" id="MobiDB-lite"/>
    </source>
</evidence>
<dbReference type="EMBL" id="JADMLG010000003">
    <property type="protein sequence ID" value="MBH0776662.1"/>
    <property type="molecule type" value="Genomic_DNA"/>
</dbReference>
<name>A0A931N2E9_9NOCA</name>
<dbReference type="Gene3D" id="1.10.443.10">
    <property type="entry name" value="Intergrase catalytic core"/>
    <property type="match status" value="1"/>
</dbReference>